<accession>A0A699Z9B8</accession>
<dbReference type="Proteomes" id="UP000485058">
    <property type="component" value="Unassembled WGS sequence"/>
</dbReference>
<gene>
    <name evidence="2" type="ORF">HaLaN_12094</name>
</gene>
<comment type="caution">
    <text evidence="2">The sequence shown here is derived from an EMBL/GenBank/DDBJ whole genome shotgun (WGS) entry which is preliminary data.</text>
</comment>
<protein>
    <submittedName>
        <fullName evidence="2">Uncharacterized protein</fullName>
    </submittedName>
</protein>
<evidence type="ECO:0000313" key="2">
    <source>
        <dbReference type="EMBL" id="GFH15796.1"/>
    </source>
</evidence>
<dbReference type="EMBL" id="BLLF01000901">
    <property type="protein sequence ID" value="GFH15796.1"/>
    <property type="molecule type" value="Genomic_DNA"/>
</dbReference>
<organism evidence="2 3">
    <name type="scientific">Haematococcus lacustris</name>
    <name type="common">Green alga</name>
    <name type="synonym">Haematococcus pluvialis</name>
    <dbReference type="NCBI Taxonomy" id="44745"/>
    <lineage>
        <taxon>Eukaryota</taxon>
        <taxon>Viridiplantae</taxon>
        <taxon>Chlorophyta</taxon>
        <taxon>core chlorophytes</taxon>
        <taxon>Chlorophyceae</taxon>
        <taxon>CS clade</taxon>
        <taxon>Chlamydomonadales</taxon>
        <taxon>Haematococcaceae</taxon>
        <taxon>Haematococcus</taxon>
    </lineage>
</organism>
<reference evidence="2 3" key="1">
    <citation type="submission" date="2020-02" db="EMBL/GenBank/DDBJ databases">
        <title>Draft genome sequence of Haematococcus lacustris strain NIES-144.</title>
        <authorList>
            <person name="Morimoto D."/>
            <person name="Nakagawa S."/>
            <person name="Yoshida T."/>
            <person name="Sawayama S."/>
        </authorList>
    </citation>
    <scope>NUCLEOTIDE SEQUENCE [LARGE SCALE GENOMIC DNA]</scope>
    <source>
        <strain evidence="2 3">NIES-144</strain>
    </source>
</reference>
<feature type="region of interest" description="Disordered" evidence="1">
    <location>
        <begin position="89"/>
        <end position="108"/>
    </location>
</feature>
<feature type="compositionally biased region" description="Low complexity" evidence="1">
    <location>
        <begin position="89"/>
        <end position="98"/>
    </location>
</feature>
<sequence>MAAKSVPDLALLGYRQPGNSAGGMAGMAGVAGVTPPGPAVGEAAAGPQQGNLSSHQLQAMLSAHHLTTAQQQYNDALAQLSAAQSQVLAASAALQHQQGPPSGMAGAQ</sequence>
<keyword evidence="3" id="KW-1185">Reference proteome</keyword>
<feature type="non-terminal residue" evidence="2">
    <location>
        <position position="108"/>
    </location>
</feature>
<name>A0A699Z9B8_HAELA</name>
<evidence type="ECO:0000313" key="3">
    <source>
        <dbReference type="Proteomes" id="UP000485058"/>
    </source>
</evidence>
<feature type="non-terminal residue" evidence="2">
    <location>
        <position position="1"/>
    </location>
</feature>
<evidence type="ECO:0000256" key="1">
    <source>
        <dbReference type="SAM" id="MobiDB-lite"/>
    </source>
</evidence>
<proteinExistence type="predicted"/>
<dbReference type="AlphaFoldDB" id="A0A699Z9B8"/>